<dbReference type="OrthoDB" id="1339830at2"/>
<dbReference type="AlphaFoldDB" id="A0A137RL94"/>
<name>A0A137RL94_9FLAO</name>
<comment type="caution">
    <text evidence="1">The sequence shown here is derived from an EMBL/GenBank/DDBJ whole genome shotgun (WGS) entry which is preliminary data.</text>
</comment>
<keyword evidence="2" id="KW-1185">Reference proteome</keyword>
<dbReference type="RefSeq" id="WP_062618849.1">
    <property type="nucleotide sequence ID" value="NZ_JRWG01000001.1"/>
</dbReference>
<proteinExistence type="predicted"/>
<evidence type="ECO:0000313" key="1">
    <source>
        <dbReference type="EMBL" id="KXO00973.1"/>
    </source>
</evidence>
<organism evidence="1 2">
    <name type="scientific">Aequorivita aquimaris</name>
    <dbReference type="NCBI Taxonomy" id="1548749"/>
    <lineage>
        <taxon>Bacteria</taxon>
        <taxon>Pseudomonadati</taxon>
        <taxon>Bacteroidota</taxon>
        <taxon>Flavobacteriia</taxon>
        <taxon>Flavobacteriales</taxon>
        <taxon>Flavobacteriaceae</taxon>
        <taxon>Aequorivita</taxon>
    </lineage>
</organism>
<dbReference type="EMBL" id="JRWG01000001">
    <property type="protein sequence ID" value="KXO00973.1"/>
    <property type="molecule type" value="Genomic_DNA"/>
</dbReference>
<dbReference type="Proteomes" id="UP000070138">
    <property type="component" value="Unassembled WGS sequence"/>
</dbReference>
<evidence type="ECO:0000313" key="2">
    <source>
        <dbReference type="Proteomes" id="UP000070138"/>
    </source>
</evidence>
<protein>
    <recommendedName>
        <fullName evidence="3">Outer membrane protein beta-barrel domain-containing protein</fullName>
    </recommendedName>
</protein>
<dbReference type="STRING" id="1548749.LS48_00390"/>
<reference evidence="2" key="1">
    <citation type="submission" date="2014-10" db="EMBL/GenBank/DDBJ databases">
        <title>Genome sequencing of Vitellibacter sp. D-24.</title>
        <authorList>
            <person name="Thevarajoo S."/>
            <person name="Selvaratnam C."/>
            <person name="Goh K.M."/>
            <person name="Chong C.S."/>
        </authorList>
    </citation>
    <scope>NUCLEOTIDE SEQUENCE [LARGE SCALE GENOMIC DNA]</scope>
    <source>
        <strain evidence="2">D-24</strain>
    </source>
</reference>
<reference evidence="1 2" key="2">
    <citation type="journal article" date="2016" name="Int. J. Syst. Evol. Microbiol.">
        <title>Vitellibacter aquimaris sp. nov., a marine bacterium isolated from seawater.</title>
        <authorList>
            <person name="Thevarajoo S."/>
            <person name="Selvaratnam C."/>
            <person name="Goh K.M."/>
            <person name="Hong K.W."/>
            <person name="Chan X.Y."/>
            <person name="Chan K.G."/>
            <person name="Chong C.S."/>
        </authorList>
    </citation>
    <scope>NUCLEOTIDE SEQUENCE [LARGE SCALE GENOMIC DNA]</scope>
    <source>
        <strain evidence="1 2">D-24</strain>
    </source>
</reference>
<evidence type="ECO:0008006" key="3">
    <source>
        <dbReference type="Google" id="ProtNLM"/>
    </source>
</evidence>
<accession>A0A137RL94</accession>
<sequence>MNLSPLRTYLFPLFLFFTFSLFSQNGEYNRWSAEVSTGIHVPLAPNDGISRKKYIAFKQFQLSGRYMFSDKFGVKGHYGFNRFANPDDTEIGISLNRLGLEGVANVGRLLNVSYRLRERLGLLIHVGGGITFAQPATISGTEHIGNIMVGLTGQIKLSESFAFIGDLSYITNLKQHYAYNGALLDPNFESVSGSFVTVSIGIMYYLGENKYHADWY</sequence>
<gene>
    <name evidence="1" type="ORF">LS48_00390</name>
</gene>